<name>A0A0A9GU62_ARUDO</name>
<reference evidence="1" key="2">
    <citation type="journal article" date="2015" name="Data Brief">
        <title>Shoot transcriptome of the giant reed, Arundo donax.</title>
        <authorList>
            <person name="Barrero R.A."/>
            <person name="Guerrero F.D."/>
            <person name="Moolhuijzen P."/>
            <person name="Goolsby J.A."/>
            <person name="Tidwell J."/>
            <person name="Bellgard S.E."/>
            <person name="Bellgard M.I."/>
        </authorList>
    </citation>
    <scope>NUCLEOTIDE SEQUENCE</scope>
    <source>
        <tissue evidence="1">Shoot tissue taken approximately 20 cm above the soil surface</tissue>
    </source>
</reference>
<sequence>MQGLAPSNTHEFRCFQSNQAPMIINELKPFFCSLGTFLTILRHQSANDTSWRPGAHLCNPSGCRILNQNSRAKTQVVRRCWAFSSAWSHSGH</sequence>
<dbReference type="AlphaFoldDB" id="A0A0A9GU62"/>
<dbReference type="EMBL" id="GBRH01169321">
    <property type="protein sequence ID" value="JAE28575.1"/>
    <property type="molecule type" value="Transcribed_RNA"/>
</dbReference>
<proteinExistence type="predicted"/>
<evidence type="ECO:0000313" key="1">
    <source>
        <dbReference type="EMBL" id="JAE28575.1"/>
    </source>
</evidence>
<reference evidence="1" key="1">
    <citation type="submission" date="2014-09" db="EMBL/GenBank/DDBJ databases">
        <authorList>
            <person name="Magalhaes I.L.F."/>
            <person name="Oliveira U."/>
            <person name="Santos F.R."/>
            <person name="Vidigal T.H.D.A."/>
            <person name="Brescovit A.D."/>
            <person name="Santos A.J."/>
        </authorList>
    </citation>
    <scope>NUCLEOTIDE SEQUENCE</scope>
    <source>
        <tissue evidence="1">Shoot tissue taken approximately 20 cm above the soil surface</tissue>
    </source>
</reference>
<organism evidence="1">
    <name type="scientific">Arundo donax</name>
    <name type="common">Giant reed</name>
    <name type="synonym">Donax arundinaceus</name>
    <dbReference type="NCBI Taxonomy" id="35708"/>
    <lineage>
        <taxon>Eukaryota</taxon>
        <taxon>Viridiplantae</taxon>
        <taxon>Streptophyta</taxon>
        <taxon>Embryophyta</taxon>
        <taxon>Tracheophyta</taxon>
        <taxon>Spermatophyta</taxon>
        <taxon>Magnoliopsida</taxon>
        <taxon>Liliopsida</taxon>
        <taxon>Poales</taxon>
        <taxon>Poaceae</taxon>
        <taxon>PACMAD clade</taxon>
        <taxon>Arundinoideae</taxon>
        <taxon>Arundineae</taxon>
        <taxon>Arundo</taxon>
    </lineage>
</organism>
<protein>
    <submittedName>
        <fullName evidence="1">Uncharacterized protein</fullName>
    </submittedName>
</protein>
<accession>A0A0A9GU62</accession>